<evidence type="ECO:0000313" key="2">
    <source>
        <dbReference type="EMBL" id="CAF1093908.1"/>
    </source>
</evidence>
<evidence type="ECO:0000313" key="3">
    <source>
        <dbReference type="Proteomes" id="UP000663879"/>
    </source>
</evidence>
<evidence type="ECO:0000256" key="1">
    <source>
        <dbReference type="SAM" id="Coils"/>
    </source>
</evidence>
<proteinExistence type="predicted"/>
<feature type="coiled-coil region" evidence="1">
    <location>
        <begin position="73"/>
        <end position="130"/>
    </location>
</feature>
<organism evidence="2 3">
    <name type="scientific">Brachionus calyciflorus</name>
    <dbReference type="NCBI Taxonomy" id="104777"/>
    <lineage>
        <taxon>Eukaryota</taxon>
        <taxon>Metazoa</taxon>
        <taxon>Spiralia</taxon>
        <taxon>Gnathifera</taxon>
        <taxon>Rotifera</taxon>
        <taxon>Eurotatoria</taxon>
        <taxon>Monogononta</taxon>
        <taxon>Pseudotrocha</taxon>
        <taxon>Ploima</taxon>
        <taxon>Brachionidae</taxon>
        <taxon>Brachionus</taxon>
    </lineage>
</organism>
<keyword evidence="1" id="KW-0175">Coiled coil</keyword>
<reference evidence="2" key="1">
    <citation type="submission" date="2021-02" db="EMBL/GenBank/DDBJ databases">
        <authorList>
            <person name="Nowell W R."/>
        </authorList>
    </citation>
    <scope>NUCLEOTIDE SEQUENCE</scope>
    <source>
        <strain evidence="2">Ploen Becks lab</strain>
    </source>
</reference>
<gene>
    <name evidence="2" type="ORF">OXX778_LOCUS20809</name>
</gene>
<sequence length="132" mass="15180">MSRDVSVRGAKGDGPITSAFVSADDLAHNECLLEKLDGYNFNDLVEFRANPNREWKATDERLEKALTQCHERFRTLNLENHRLREQVEEIERIEGSEKVSGSNLEQGDRVQKLEMEVAELREKIRAIKALIN</sequence>
<dbReference type="EMBL" id="CAJNOC010007200">
    <property type="protein sequence ID" value="CAF1093908.1"/>
    <property type="molecule type" value="Genomic_DNA"/>
</dbReference>
<protein>
    <submittedName>
        <fullName evidence="2">Uncharacterized protein</fullName>
    </submittedName>
</protein>
<accession>A0A814NRB7</accession>
<dbReference type="Proteomes" id="UP000663879">
    <property type="component" value="Unassembled WGS sequence"/>
</dbReference>
<keyword evidence="3" id="KW-1185">Reference proteome</keyword>
<comment type="caution">
    <text evidence="2">The sequence shown here is derived from an EMBL/GenBank/DDBJ whole genome shotgun (WGS) entry which is preliminary data.</text>
</comment>
<name>A0A814NRB7_9BILA</name>
<dbReference type="AlphaFoldDB" id="A0A814NRB7"/>